<dbReference type="EMBL" id="CP003358">
    <property type="protein sequence ID" value="AGB48235.1"/>
    <property type="molecule type" value="Genomic_DNA"/>
</dbReference>
<dbReference type="AlphaFoldDB" id="L0KU74"/>
<dbReference type="Proteomes" id="UP000010998">
    <property type="component" value="Chromosome"/>
</dbReference>
<organism evidence="2 3">
    <name type="scientific">Mesorhizobium australicum (strain HAMBI 3006 / LMG 24608 / WSM2073)</name>
    <dbReference type="NCBI Taxonomy" id="754035"/>
    <lineage>
        <taxon>Bacteria</taxon>
        <taxon>Pseudomonadati</taxon>
        <taxon>Pseudomonadota</taxon>
        <taxon>Alphaproteobacteria</taxon>
        <taxon>Hyphomicrobiales</taxon>
        <taxon>Phyllobacteriaceae</taxon>
        <taxon>Mesorhizobium</taxon>
    </lineage>
</organism>
<feature type="region of interest" description="Disordered" evidence="1">
    <location>
        <begin position="70"/>
        <end position="104"/>
    </location>
</feature>
<gene>
    <name evidence="2" type="ordered locus">Mesau_06016</name>
</gene>
<sequence>MAPVAAANSSPAAATPVATTPVAIVAMMAAKMPVPMRDLLQLDRVIPFEDSRIRLVQFIKNSVSLGNTGYRAAGSGHARKRRCPREAKHSSKKQPTFHKNLPSC</sequence>
<keyword evidence="3" id="KW-1185">Reference proteome</keyword>
<evidence type="ECO:0000313" key="2">
    <source>
        <dbReference type="EMBL" id="AGB48235.1"/>
    </source>
</evidence>
<accession>L0KU74</accession>
<protein>
    <submittedName>
        <fullName evidence="2">Uncharacterized protein</fullName>
    </submittedName>
</protein>
<proteinExistence type="predicted"/>
<name>L0KU74_MESAW</name>
<evidence type="ECO:0000256" key="1">
    <source>
        <dbReference type="SAM" id="MobiDB-lite"/>
    </source>
</evidence>
<reference evidence="3" key="1">
    <citation type="submission" date="2012-02" db="EMBL/GenBank/DDBJ databases">
        <title>Complete sequence of Mesorhizobium australicum WSM2073.</title>
        <authorList>
            <person name="Lucas S."/>
            <person name="Han J."/>
            <person name="Lapidus A."/>
            <person name="Cheng J.-F."/>
            <person name="Goodwin L."/>
            <person name="Pitluck S."/>
            <person name="Peters L."/>
            <person name="Gu W."/>
            <person name="Detter J.C."/>
            <person name="Han C."/>
            <person name="Tapia R."/>
            <person name="Land M."/>
            <person name="Hauser L."/>
            <person name="Kyrpides N."/>
            <person name="Ivanova N."/>
            <person name="Pagani I."/>
            <person name="Reeve W.G."/>
            <person name="Howieson J.G."/>
            <person name="Tiwari R.P."/>
            <person name="O'Hara G.W."/>
            <person name="Atkins C.A."/>
            <person name="Ronson C.W."/>
            <person name="Nandasena K.G."/>
            <person name="Woyke T."/>
        </authorList>
    </citation>
    <scope>NUCLEOTIDE SEQUENCE [LARGE SCALE GENOMIC DNA]</scope>
    <source>
        <strain evidence="3">LMG 24608 / HAMBI 3006 / WSM2073</strain>
    </source>
</reference>
<dbReference type="HOGENOM" id="CLU_177712_0_0_5"/>
<dbReference type="KEGG" id="mam:Mesau_06016"/>
<evidence type="ECO:0000313" key="3">
    <source>
        <dbReference type="Proteomes" id="UP000010998"/>
    </source>
</evidence>